<reference evidence="2" key="1">
    <citation type="submission" date="2021-01" db="EMBL/GenBank/DDBJ databases">
        <authorList>
            <person name="Corre E."/>
            <person name="Pelletier E."/>
            <person name="Niang G."/>
            <person name="Scheremetjew M."/>
            <person name="Finn R."/>
            <person name="Kale V."/>
            <person name="Holt S."/>
            <person name="Cochrane G."/>
            <person name="Meng A."/>
            <person name="Brown T."/>
            <person name="Cohen L."/>
        </authorList>
    </citation>
    <scope>NUCLEOTIDE SEQUENCE</scope>
    <source>
        <strain evidence="2">MM31A-1</strain>
    </source>
</reference>
<organism evidence="2">
    <name type="scientific">Chaetoceros debilis</name>
    <dbReference type="NCBI Taxonomy" id="122233"/>
    <lineage>
        <taxon>Eukaryota</taxon>
        <taxon>Sar</taxon>
        <taxon>Stramenopiles</taxon>
        <taxon>Ochrophyta</taxon>
        <taxon>Bacillariophyta</taxon>
        <taxon>Coscinodiscophyceae</taxon>
        <taxon>Chaetocerotophycidae</taxon>
        <taxon>Chaetocerotales</taxon>
        <taxon>Chaetocerotaceae</taxon>
        <taxon>Chaetoceros</taxon>
    </lineage>
</organism>
<name>A0A7S3PZQ7_9STRA</name>
<dbReference type="Gene3D" id="3.40.50.880">
    <property type="match status" value="1"/>
</dbReference>
<gene>
    <name evidence="2" type="ORF">CDEB00056_LOCUS5777</name>
</gene>
<sequence length="286" mass="32018">MSFFKNPIAAQEKDGVYEPSSFTRFVGMSNKTKYKKQKQQQNEKYTGSKPILVVCTDESLLEMENKLKFSTGNHPVEMFVPMLHFQDAGFDFEFATLTGADVKLEMWAYPVNDEHVKRIHDEMREKMDNPKKLSDIISLDDYSALFIPGGHGCLINLPKSADLGRILHMAHQQEFPTVTLCHGPGALLASCAEGTDKEFAYNGYKIMCFTDKTDKMTPSIGYLPGHMPWLVQKTLEKKGMTILNKTENGAVTQDRELITGDSPTAAEPLGVFAAPILVKWANKNKA</sequence>
<dbReference type="GO" id="GO:0019172">
    <property type="term" value="F:glyoxalase III activity"/>
    <property type="evidence" value="ECO:0007669"/>
    <property type="project" value="TreeGrafter"/>
</dbReference>
<dbReference type="GO" id="GO:0019243">
    <property type="term" value="P:methylglyoxal catabolic process to D-lactate via S-lactoyl-glutathione"/>
    <property type="evidence" value="ECO:0007669"/>
    <property type="project" value="TreeGrafter"/>
</dbReference>
<dbReference type="PANTHER" id="PTHR48094:SF20">
    <property type="entry name" value="PROTEIN_NUCLEIC ACID DEGLYCASE 1"/>
    <property type="match status" value="1"/>
</dbReference>
<dbReference type="SUPFAM" id="SSF52317">
    <property type="entry name" value="Class I glutamine amidotransferase-like"/>
    <property type="match status" value="1"/>
</dbReference>
<dbReference type="InterPro" id="IPR029062">
    <property type="entry name" value="Class_I_gatase-like"/>
</dbReference>
<dbReference type="Pfam" id="PF01965">
    <property type="entry name" value="DJ-1_PfpI"/>
    <property type="match status" value="1"/>
</dbReference>
<proteinExistence type="predicted"/>
<dbReference type="EMBL" id="HBIO01007674">
    <property type="protein sequence ID" value="CAE0460936.1"/>
    <property type="molecule type" value="Transcribed_RNA"/>
</dbReference>
<evidence type="ECO:0000259" key="1">
    <source>
        <dbReference type="Pfam" id="PF01965"/>
    </source>
</evidence>
<evidence type="ECO:0000313" key="2">
    <source>
        <dbReference type="EMBL" id="CAE0460936.1"/>
    </source>
</evidence>
<accession>A0A7S3PZQ7</accession>
<dbReference type="InterPro" id="IPR002818">
    <property type="entry name" value="DJ-1/PfpI"/>
</dbReference>
<dbReference type="PANTHER" id="PTHR48094">
    <property type="entry name" value="PROTEIN/NUCLEIC ACID DEGLYCASE DJ-1-RELATED"/>
    <property type="match status" value="1"/>
</dbReference>
<protein>
    <recommendedName>
        <fullName evidence="1">DJ-1/PfpI domain-containing protein</fullName>
    </recommendedName>
</protein>
<feature type="domain" description="DJ-1/PfpI" evidence="1">
    <location>
        <begin position="75"/>
        <end position="189"/>
    </location>
</feature>
<dbReference type="InterPro" id="IPR050325">
    <property type="entry name" value="Prot/Nucl_acid_deglycase"/>
</dbReference>
<dbReference type="GO" id="GO:0005737">
    <property type="term" value="C:cytoplasm"/>
    <property type="evidence" value="ECO:0007669"/>
    <property type="project" value="TreeGrafter"/>
</dbReference>
<dbReference type="AlphaFoldDB" id="A0A7S3PZQ7"/>